<dbReference type="InterPro" id="IPR032347">
    <property type="entry name" value="DUF4864"/>
</dbReference>
<dbReference type="AlphaFoldDB" id="A0A549TGI8"/>
<evidence type="ECO:0000313" key="3">
    <source>
        <dbReference type="Proteomes" id="UP000316801"/>
    </source>
</evidence>
<gene>
    <name evidence="2" type="ORF">FNA46_03195</name>
</gene>
<organism evidence="2 3">
    <name type="scientific">Rhizobium straminoryzae</name>
    <dbReference type="NCBI Taxonomy" id="1387186"/>
    <lineage>
        <taxon>Bacteria</taxon>
        <taxon>Pseudomonadati</taxon>
        <taxon>Pseudomonadota</taxon>
        <taxon>Alphaproteobacteria</taxon>
        <taxon>Hyphomicrobiales</taxon>
        <taxon>Rhizobiaceae</taxon>
        <taxon>Rhizobium/Agrobacterium group</taxon>
        <taxon>Rhizobium</taxon>
    </lineage>
</organism>
<accession>A0A549TGI8</accession>
<keyword evidence="3" id="KW-1185">Reference proteome</keyword>
<name>A0A549TGI8_9HYPH</name>
<feature type="chain" id="PRO_5022073945" evidence="1">
    <location>
        <begin position="23"/>
        <end position="141"/>
    </location>
</feature>
<dbReference type="RefSeq" id="WP_142880897.1">
    <property type="nucleotide sequence ID" value="NZ_VJMG01000008.1"/>
</dbReference>
<feature type="signal peptide" evidence="1">
    <location>
        <begin position="1"/>
        <end position="22"/>
    </location>
</feature>
<dbReference type="Proteomes" id="UP000316801">
    <property type="component" value="Unassembled WGS sequence"/>
</dbReference>
<evidence type="ECO:0000313" key="2">
    <source>
        <dbReference type="EMBL" id="TRL41891.1"/>
    </source>
</evidence>
<evidence type="ECO:0000256" key="1">
    <source>
        <dbReference type="SAM" id="SignalP"/>
    </source>
</evidence>
<dbReference type="EMBL" id="VJMG01000008">
    <property type="protein sequence ID" value="TRL41891.1"/>
    <property type="molecule type" value="Genomic_DNA"/>
</dbReference>
<keyword evidence="1" id="KW-0732">Signal</keyword>
<proteinExistence type="predicted"/>
<reference evidence="2 3" key="1">
    <citation type="submission" date="2019-07" db="EMBL/GenBank/DDBJ databases">
        <title>Ln-dependent methylotrophs.</title>
        <authorList>
            <person name="Tani A."/>
        </authorList>
    </citation>
    <scope>NUCLEOTIDE SEQUENCE [LARGE SCALE GENOMIC DNA]</scope>
    <source>
        <strain evidence="2 3">SM12</strain>
    </source>
</reference>
<protein>
    <submittedName>
        <fullName evidence="2">DUF4864 domain-containing protein</fullName>
    </submittedName>
</protein>
<dbReference type="Pfam" id="PF16156">
    <property type="entry name" value="DUF4864"/>
    <property type="match status" value="1"/>
</dbReference>
<comment type="caution">
    <text evidence="2">The sequence shown here is derived from an EMBL/GenBank/DDBJ whole genome shotgun (WGS) entry which is preliminary data.</text>
</comment>
<sequence length="141" mass="15236">MAFRPFHAVLLLGLMLAHPAGAEDPVADAQTVISRQITALMAGNAREAYSFASPAIRSLFPSEAGFFDMVRRSYTPLSEPGHYAFGRAKAVAGGEMVLQEVIVTGRGAKDWSAIYEMRLQDDGSYKVNGVRVLQRTSSTGI</sequence>